<keyword evidence="2" id="KW-1185">Reference proteome</keyword>
<name>A0AAN7ZBI4_9PEZI</name>
<comment type="caution">
    <text evidence="1">The sequence shown here is derived from an EMBL/GenBank/DDBJ whole genome shotgun (WGS) entry which is preliminary data.</text>
</comment>
<dbReference type="EMBL" id="JAWHQM010000027">
    <property type="protein sequence ID" value="KAK5632888.1"/>
    <property type="molecule type" value="Genomic_DNA"/>
</dbReference>
<accession>A0AAN7ZBI4</accession>
<evidence type="ECO:0000313" key="2">
    <source>
        <dbReference type="Proteomes" id="UP001305414"/>
    </source>
</evidence>
<dbReference type="Proteomes" id="UP001305414">
    <property type="component" value="Unassembled WGS sequence"/>
</dbReference>
<gene>
    <name evidence="1" type="ORF">RRF57_008602</name>
</gene>
<protein>
    <submittedName>
        <fullName evidence="1">Uncharacterized protein</fullName>
    </submittedName>
</protein>
<dbReference type="AlphaFoldDB" id="A0AAN7ZBI4"/>
<evidence type="ECO:0000313" key="1">
    <source>
        <dbReference type="EMBL" id="KAK5632888.1"/>
    </source>
</evidence>
<sequence length="138" mass="15385">MYAYKSLRGDQRPKLDIPSTLHLAEYSLKHLRQSVNLSISEGIAIPLELQSVSVQGLLYLDHQSIVDDHEHLALGHDEPAHVVNGHSRASWLERLKAVEQLRRVYLAVSAKAPVDIAQSNCAVLSRLPELALSVFQEC</sequence>
<organism evidence="1 2">
    <name type="scientific">Xylaria bambusicola</name>
    <dbReference type="NCBI Taxonomy" id="326684"/>
    <lineage>
        <taxon>Eukaryota</taxon>
        <taxon>Fungi</taxon>
        <taxon>Dikarya</taxon>
        <taxon>Ascomycota</taxon>
        <taxon>Pezizomycotina</taxon>
        <taxon>Sordariomycetes</taxon>
        <taxon>Xylariomycetidae</taxon>
        <taxon>Xylariales</taxon>
        <taxon>Xylariaceae</taxon>
        <taxon>Xylaria</taxon>
    </lineage>
</organism>
<proteinExistence type="predicted"/>
<reference evidence="1 2" key="1">
    <citation type="submission" date="2023-10" db="EMBL/GenBank/DDBJ databases">
        <title>Draft genome sequence of Xylaria bambusicola isolate GMP-LS, the root and basal stem rot pathogen of sugarcane in Indonesia.</title>
        <authorList>
            <person name="Selvaraj P."/>
            <person name="Muralishankar V."/>
            <person name="Muruganantham S."/>
            <person name="Sp S."/>
            <person name="Haryani S."/>
            <person name="Lau K.J.X."/>
            <person name="Naqvi N.I."/>
        </authorList>
    </citation>
    <scope>NUCLEOTIDE SEQUENCE [LARGE SCALE GENOMIC DNA]</scope>
    <source>
        <strain evidence="1">GMP-LS</strain>
    </source>
</reference>